<sequence length="645" mass="73851">MFLSGKGQETQRSMPLDVKTMDNVSKLQVAEDVKILVLNYLEGGGVFAKIEEEEKYLDTITFNGLLNHEVTRDESKKGFAPVFRARHISSRLGMIDGILDEISSKLKPKIEPALQRFNKLGSVCGLASLPPEVLSLVFSFVIHGFPSPKEHRSLISVRLSHVCQHFRRIIISNPRFWTTISTTAYKPEMRLVQACLERSQNCPLDIHVNIYASPVPPPDIEITPLMQQVWPYGMPSILKHIECDRAFFAFLPHILRWRSVHFHFIEAFGFKGSSDFFEDMRDTHFPSLDTLTVTHDHNDISRLENMGIASSWSTPTVTTLVLYDRLLVPLQSLAGVTTLDVGYSEPELAIEMLKTLIEMSSMSDLRIDISKLDYRSSTSDAEDLHALENIDIGIVEKFEFVFLSNDVAEERPNGLHFVRTFLSKLYLPNAVTLSFKAVDSKHYSGKPLSLDRFLHDISERFPRAITCNINVTRGEPRTPRSATYLPFNFPANLETLRVVCDTCLAFSRKDAEEETAPTASKIRRITLGVNSTKSIDTRDAIHWIRWMKERMQKYGGWDFFENLIILKGVDIKESYSLETVFEYEKVIPREEMDEWCKSTYVFPEIAMGLSDLESRMRSYKLWNEGWMRIESGFRPPPNRPSNLDV</sequence>
<evidence type="ECO:0000313" key="3">
    <source>
        <dbReference type="Proteomes" id="UP000053477"/>
    </source>
</evidence>
<reference evidence="2 3" key="1">
    <citation type="submission" date="2015-04" db="EMBL/GenBank/DDBJ databases">
        <title>Complete genome sequence of Schizopora paradoxa KUC8140, a cosmopolitan wood degrader in East Asia.</title>
        <authorList>
            <consortium name="DOE Joint Genome Institute"/>
            <person name="Min B."/>
            <person name="Park H."/>
            <person name="Jang Y."/>
            <person name="Kim J.-J."/>
            <person name="Kim K.H."/>
            <person name="Pangilinan J."/>
            <person name="Lipzen A."/>
            <person name="Riley R."/>
            <person name="Grigoriev I.V."/>
            <person name="Spatafora J.W."/>
            <person name="Choi I.-G."/>
        </authorList>
    </citation>
    <scope>NUCLEOTIDE SEQUENCE [LARGE SCALE GENOMIC DNA]</scope>
    <source>
        <strain evidence="2 3">KUC8140</strain>
    </source>
</reference>
<name>A0A0H2RDM6_9AGAM</name>
<dbReference type="OrthoDB" id="3353710at2759"/>
<dbReference type="InterPro" id="IPR001810">
    <property type="entry name" value="F-box_dom"/>
</dbReference>
<dbReference type="Gene3D" id="1.20.1280.50">
    <property type="match status" value="1"/>
</dbReference>
<proteinExistence type="predicted"/>
<organism evidence="2 3">
    <name type="scientific">Schizopora paradoxa</name>
    <dbReference type="NCBI Taxonomy" id="27342"/>
    <lineage>
        <taxon>Eukaryota</taxon>
        <taxon>Fungi</taxon>
        <taxon>Dikarya</taxon>
        <taxon>Basidiomycota</taxon>
        <taxon>Agaricomycotina</taxon>
        <taxon>Agaricomycetes</taxon>
        <taxon>Hymenochaetales</taxon>
        <taxon>Schizoporaceae</taxon>
        <taxon>Schizopora</taxon>
    </lineage>
</organism>
<dbReference type="InterPro" id="IPR036047">
    <property type="entry name" value="F-box-like_dom_sf"/>
</dbReference>
<accession>A0A0H2RDM6</accession>
<feature type="domain" description="F-box" evidence="1">
    <location>
        <begin position="127"/>
        <end position="181"/>
    </location>
</feature>
<dbReference type="AlphaFoldDB" id="A0A0H2RDM6"/>
<dbReference type="Pfam" id="PF12937">
    <property type="entry name" value="F-box-like"/>
    <property type="match status" value="1"/>
</dbReference>
<dbReference type="Proteomes" id="UP000053477">
    <property type="component" value="Unassembled WGS sequence"/>
</dbReference>
<evidence type="ECO:0000259" key="1">
    <source>
        <dbReference type="Pfam" id="PF12937"/>
    </source>
</evidence>
<protein>
    <recommendedName>
        <fullName evidence="1">F-box domain-containing protein</fullName>
    </recommendedName>
</protein>
<keyword evidence="3" id="KW-1185">Reference proteome</keyword>
<gene>
    <name evidence="2" type="ORF">SCHPADRAFT_558909</name>
</gene>
<dbReference type="InParanoid" id="A0A0H2RDM6"/>
<dbReference type="EMBL" id="KQ086050">
    <property type="protein sequence ID" value="KLO09637.1"/>
    <property type="molecule type" value="Genomic_DNA"/>
</dbReference>
<dbReference type="SUPFAM" id="SSF81383">
    <property type="entry name" value="F-box domain"/>
    <property type="match status" value="1"/>
</dbReference>
<evidence type="ECO:0000313" key="2">
    <source>
        <dbReference type="EMBL" id="KLO09637.1"/>
    </source>
</evidence>